<comment type="caution">
    <text evidence="2">The sequence shown here is derived from an EMBL/GenBank/DDBJ whole genome shotgun (WGS) entry which is preliminary data.</text>
</comment>
<dbReference type="InterPro" id="IPR038586">
    <property type="entry name" value="Tctex-1-like_sf"/>
</dbReference>
<dbReference type="AlphaFoldDB" id="A0ABD0SLA0"/>
<name>A0ABD0SLA0_LOXSC</name>
<dbReference type="PANTHER" id="PTHR21255">
    <property type="entry name" value="T-COMPLEX-ASSOCIATED-TESTIS-EXPRESSED 1/ DYNEIN LIGHT CHAIN"/>
    <property type="match status" value="1"/>
</dbReference>
<reference evidence="2 3" key="1">
    <citation type="submission" date="2024-06" db="EMBL/GenBank/DDBJ databases">
        <title>A chromosome-level genome assembly of beet webworm, Loxostege sticticalis.</title>
        <authorList>
            <person name="Zhang Y."/>
        </authorList>
    </citation>
    <scope>NUCLEOTIDE SEQUENCE [LARGE SCALE GENOMIC DNA]</scope>
    <source>
        <strain evidence="2">AQ028</strain>
        <tissue evidence="2">Male pupae</tissue>
    </source>
</reference>
<organism evidence="2 3">
    <name type="scientific">Loxostege sticticalis</name>
    <name type="common">Beet webworm moth</name>
    <dbReference type="NCBI Taxonomy" id="481309"/>
    <lineage>
        <taxon>Eukaryota</taxon>
        <taxon>Metazoa</taxon>
        <taxon>Ecdysozoa</taxon>
        <taxon>Arthropoda</taxon>
        <taxon>Hexapoda</taxon>
        <taxon>Insecta</taxon>
        <taxon>Pterygota</taxon>
        <taxon>Neoptera</taxon>
        <taxon>Endopterygota</taxon>
        <taxon>Lepidoptera</taxon>
        <taxon>Glossata</taxon>
        <taxon>Ditrysia</taxon>
        <taxon>Pyraloidea</taxon>
        <taxon>Crambidae</taxon>
        <taxon>Pyraustinae</taxon>
        <taxon>Loxostege</taxon>
    </lineage>
</organism>
<dbReference type="InterPro" id="IPR005334">
    <property type="entry name" value="Tctex-1-like"/>
</dbReference>
<evidence type="ECO:0000256" key="1">
    <source>
        <dbReference type="ARBA" id="ARBA00005361"/>
    </source>
</evidence>
<gene>
    <name evidence="2" type="ORF">ABMA28_006271</name>
</gene>
<dbReference type="Proteomes" id="UP001549921">
    <property type="component" value="Unassembled WGS sequence"/>
</dbReference>
<protein>
    <submittedName>
        <fullName evidence="2">Uncharacterized protein</fullName>
    </submittedName>
</protein>
<dbReference type="Gene3D" id="3.30.1140.40">
    <property type="entry name" value="Tctex-1"/>
    <property type="match status" value="1"/>
</dbReference>
<accession>A0ABD0SLA0</accession>
<proteinExistence type="inferred from homology"/>
<evidence type="ECO:0000313" key="2">
    <source>
        <dbReference type="EMBL" id="KAL0820382.1"/>
    </source>
</evidence>
<sequence>MSSEYRRFSVHRLSGFGRETTTKKLVRTYQPTYQLNPRKRFSEEKVQKILKDLVDTELAEAEYSEKTVPELTLNLAETVKNAIKEENFNRYRIIVVVTIGQRRQQGVQMFHSFLWDHERDMFVCTNYENPHIFANVVVYGVYLD</sequence>
<dbReference type="PANTHER" id="PTHR21255:SF69">
    <property type="entry name" value="AT23443P"/>
    <property type="match status" value="1"/>
</dbReference>
<evidence type="ECO:0000313" key="3">
    <source>
        <dbReference type="Proteomes" id="UP001549921"/>
    </source>
</evidence>
<dbReference type="Pfam" id="PF03645">
    <property type="entry name" value="Tctex-1"/>
    <property type="match status" value="1"/>
</dbReference>
<comment type="similarity">
    <text evidence="1">Belongs to the dynein light chain Tctex-type family.</text>
</comment>
<dbReference type="EMBL" id="JBEDNZ010000019">
    <property type="protein sequence ID" value="KAL0820382.1"/>
    <property type="molecule type" value="Genomic_DNA"/>
</dbReference>
<dbReference type="CDD" id="cd21451">
    <property type="entry name" value="DLC-like_TCTEX1D"/>
    <property type="match status" value="1"/>
</dbReference>